<feature type="domain" description="RNase H type-1" evidence="7">
    <location>
        <begin position="74"/>
        <end position="203"/>
    </location>
</feature>
<evidence type="ECO:0000313" key="9">
    <source>
        <dbReference type="EMBL" id="KAK1339108.1"/>
    </source>
</evidence>
<organism evidence="9 10">
    <name type="scientific">Cnephaeus nilssonii</name>
    <name type="common">Northern bat</name>
    <name type="synonym">Eptesicus nilssonii</name>
    <dbReference type="NCBI Taxonomy" id="3371016"/>
    <lineage>
        <taxon>Eukaryota</taxon>
        <taxon>Metazoa</taxon>
        <taxon>Chordata</taxon>
        <taxon>Craniata</taxon>
        <taxon>Vertebrata</taxon>
        <taxon>Euteleostomi</taxon>
        <taxon>Mammalia</taxon>
        <taxon>Eutheria</taxon>
        <taxon>Laurasiatheria</taxon>
        <taxon>Chiroptera</taxon>
        <taxon>Yangochiroptera</taxon>
        <taxon>Vespertilionidae</taxon>
        <taxon>Cnephaeus</taxon>
    </lineage>
</organism>
<dbReference type="Gene3D" id="1.10.340.70">
    <property type="match status" value="1"/>
</dbReference>
<evidence type="ECO:0000256" key="4">
    <source>
        <dbReference type="ARBA" id="ARBA00022759"/>
    </source>
</evidence>
<evidence type="ECO:0000256" key="3">
    <source>
        <dbReference type="ARBA" id="ARBA00022722"/>
    </source>
</evidence>
<keyword evidence="4" id="KW-0255">Endonuclease</keyword>
<dbReference type="Pfam" id="PF00665">
    <property type="entry name" value="rve"/>
    <property type="match status" value="1"/>
</dbReference>
<comment type="caution">
    <text evidence="9">The sequence shown here is derived from an EMBL/GenBank/DDBJ whole genome shotgun (WGS) entry which is preliminary data.</text>
</comment>
<dbReference type="InterPro" id="IPR002156">
    <property type="entry name" value="RNaseH_domain"/>
</dbReference>
<dbReference type="SUPFAM" id="SSF53098">
    <property type="entry name" value="Ribonuclease H-like"/>
    <property type="match status" value="2"/>
</dbReference>
<gene>
    <name evidence="9" type="ORF">QTO34_019782</name>
</gene>
<dbReference type="InterPro" id="IPR041588">
    <property type="entry name" value="Integrase_H2C2"/>
</dbReference>
<evidence type="ECO:0000259" key="7">
    <source>
        <dbReference type="PROSITE" id="PS50879"/>
    </source>
</evidence>
<name>A0AA40HX97_CNENI</name>
<keyword evidence="2" id="KW-0548">Nucleotidyltransferase</keyword>
<feature type="domain" description="Integrase catalytic" evidence="8">
    <location>
        <begin position="314"/>
        <end position="417"/>
    </location>
</feature>
<dbReference type="PANTHER" id="PTHR41694:SF5">
    <property type="entry name" value="RIBONUCLEASE H"/>
    <property type="match status" value="1"/>
</dbReference>
<accession>A0AA40HX97</accession>
<dbReference type="Proteomes" id="UP001177744">
    <property type="component" value="Unassembled WGS sequence"/>
</dbReference>
<dbReference type="GO" id="GO:0015074">
    <property type="term" value="P:DNA integration"/>
    <property type="evidence" value="ECO:0007669"/>
    <property type="project" value="InterPro"/>
</dbReference>
<evidence type="ECO:0000259" key="8">
    <source>
        <dbReference type="PROSITE" id="PS50994"/>
    </source>
</evidence>
<evidence type="ECO:0000256" key="5">
    <source>
        <dbReference type="ARBA" id="ARBA00022801"/>
    </source>
</evidence>
<evidence type="ECO:0000256" key="2">
    <source>
        <dbReference type="ARBA" id="ARBA00022695"/>
    </source>
</evidence>
<dbReference type="Pfam" id="PF00075">
    <property type="entry name" value="RNase_H"/>
    <property type="match status" value="1"/>
</dbReference>
<protein>
    <submittedName>
        <fullName evidence="9">Uncharacterized protein</fullName>
    </submittedName>
</protein>
<dbReference type="EMBL" id="JAULJE010000009">
    <property type="protein sequence ID" value="KAK1339108.1"/>
    <property type="molecule type" value="Genomic_DNA"/>
</dbReference>
<keyword evidence="5" id="KW-0378">Hydrolase</keyword>
<dbReference type="GO" id="GO:0004523">
    <property type="term" value="F:RNA-DNA hybrid ribonuclease activity"/>
    <property type="evidence" value="ECO:0007669"/>
    <property type="project" value="InterPro"/>
</dbReference>
<evidence type="ECO:0000256" key="6">
    <source>
        <dbReference type="ARBA" id="ARBA00022918"/>
    </source>
</evidence>
<keyword evidence="10" id="KW-1185">Reference proteome</keyword>
<dbReference type="Gene3D" id="3.30.420.10">
    <property type="entry name" value="Ribonuclease H-like superfamily/Ribonuclease H"/>
    <property type="match status" value="2"/>
</dbReference>
<keyword evidence="1" id="KW-0808">Transferase</keyword>
<dbReference type="InterPro" id="IPR012337">
    <property type="entry name" value="RNaseH-like_sf"/>
</dbReference>
<keyword evidence="3" id="KW-0540">Nuclease</keyword>
<dbReference type="GO" id="GO:0003964">
    <property type="term" value="F:RNA-directed DNA polymerase activity"/>
    <property type="evidence" value="ECO:0007669"/>
    <property type="project" value="UniProtKB-KW"/>
</dbReference>
<dbReference type="InterPro" id="IPR001584">
    <property type="entry name" value="Integrase_cat-core"/>
</dbReference>
<dbReference type="GO" id="GO:0003676">
    <property type="term" value="F:nucleic acid binding"/>
    <property type="evidence" value="ECO:0007669"/>
    <property type="project" value="InterPro"/>
</dbReference>
<reference evidence="9" key="1">
    <citation type="submission" date="2023-06" db="EMBL/GenBank/DDBJ databases">
        <title>Reference genome for the Northern bat (Eptesicus nilssonii), a most northern bat species.</title>
        <authorList>
            <person name="Laine V.N."/>
            <person name="Pulliainen A.T."/>
            <person name="Lilley T.M."/>
        </authorList>
    </citation>
    <scope>NUCLEOTIDE SEQUENCE</scope>
    <source>
        <strain evidence="9">BLF_Eptnil</strain>
        <tissue evidence="9">Kidney</tissue>
    </source>
</reference>
<dbReference type="CDD" id="cd09273">
    <property type="entry name" value="RNase_HI_RT_Bel"/>
    <property type="match status" value="1"/>
</dbReference>
<dbReference type="Pfam" id="PF17921">
    <property type="entry name" value="Integrase_H2C2"/>
    <property type="match status" value="1"/>
</dbReference>
<dbReference type="PROSITE" id="PS50994">
    <property type="entry name" value="INTEGRASE"/>
    <property type="match status" value="1"/>
</dbReference>
<sequence length="417" mass="46293">MYIWIKWLCWNIIQKWEGRQNEPCQDRNISTGGGRPYFSKCYYGCCSSSVNVRSRRQICGLVVSSADLYVWLHCVPDETLYTDGSSFVDGGTRYAGAAVVTADKLIWAQTLGHGTSAQKAELIALTQVLRWAKGKTVNIYTDSRYAFATRTPDLGGERKSKTSRRSLPPKAVAGIHCKGHQSADTPEARGNAFADKTAKEAAPKPVGLLHILPALPTKVFEETPVYSETDNELGRRLQVKEVSGGWRELPDTRLFIPEALGRELISQVHQSTHLGGTKLVELLKRDYYIPKLFQVSKDIARRCHVCAQVNPGRHSPGPKEPDSEEEVLENIGKAGGYRYLLVFIDMFSGWPEAYPTKSEAAQIVKKLVSEIIPRFGLPVSMGSDNGPAFIAHITQLLAKMLGISWKLHCIYRPQSSG</sequence>
<keyword evidence="6" id="KW-0695">RNA-directed DNA polymerase</keyword>
<dbReference type="InterPro" id="IPR036397">
    <property type="entry name" value="RNaseH_sf"/>
</dbReference>
<evidence type="ECO:0000256" key="1">
    <source>
        <dbReference type="ARBA" id="ARBA00022679"/>
    </source>
</evidence>
<dbReference type="AlphaFoldDB" id="A0AA40HX97"/>
<proteinExistence type="predicted"/>
<evidence type="ECO:0000313" key="10">
    <source>
        <dbReference type="Proteomes" id="UP001177744"/>
    </source>
</evidence>
<dbReference type="PROSITE" id="PS50879">
    <property type="entry name" value="RNASE_H_1"/>
    <property type="match status" value="1"/>
</dbReference>
<dbReference type="PANTHER" id="PTHR41694">
    <property type="entry name" value="ENDOGENOUS RETROVIRUS GROUP K MEMBER POL PROTEIN"/>
    <property type="match status" value="1"/>
</dbReference>